<keyword evidence="1" id="KW-0732">Signal</keyword>
<comment type="caution">
    <text evidence="2">The sequence shown here is derived from an EMBL/GenBank/DDBJ whole genome shotgun (WGS) entry which is preliminary data.</text>
</comment>
<evidence type="ECO:0000313" key="3">
    <source>
        <dbReference type="Proteomes" id="UP001396334"/>
    </source>
</evidence>
<dbReference type="Proteomes" id="UP001396334">
    <property type="component" value="Unassembled WGS sequence"/>
</dbReference>
<proteinExistence type="predicted"/>
<name>A0ABR2R1V6_9ROSI</name>
<dbReference type="PANTHER" id="PTHR33116:SF70">
    <property type="entry name" value="NON-LTR RETROELEMENT REVERSE TRANSCRIPTASE-LIKE PROTEIN"/>
    <property type="match status" value="1"/>
</dbReference>
<sequence>MPRLIQVLGFLFASIAQANVINSMLGVFGEFSGHRLNYRKTQIYFSLTTPLPVRDLICSRLNFSPVASFEKYLGVPIINRRTRCSDYDFILEKMKARLSGWVVRSLSLVGRITLANSLGFLLREKYKVHDLLPSDIHHSSCSSLWRSLSNIWSNLLPNIAWSVGNGSRISLWNDVWVLELGPLRNHVFDPESMNSFVHIKDLVTNGSWNLDLLNSIFPPAVVPHIIAIRCPHSTDADDLCIWRWGSCHKFEVHMAYKLLQHDAWNPPDPS</sequence>
<keyword evidence="3" id="KW-1185">Reference proteome</keyword>
<reference evidence="2 3" key="1">
    <citation type="journal article" date="2024" name="G3 (Bethesda)">
        <title>Genome assembly of Hibiscus sabdariffa L. provides insights into metabolisms of medicinal natural products.</title>
        <authorList>
            <person name="Kim T."/>
        </authorList>
    </citation>
    <scope>NUCLEOTIDE SEQUENCE [LARGE SCALE GENOMIC DNA]</scope>
    <source>
        <strain evidence="2">TK-2024</strain>
        <tissue evidence="2">Old leaves</tissue>
    </source>
</reference>
<gene>
    <name evidence="2" type="ORF">V6N11_019257</name>
</gene>
<dbReference type="PANTHER" id="PTHR33116">
    <property type="entry name" value="REVERSE TRANSCRIPTASE ZINC-BINDING DOMAIN-CONTAINING PROTEIN-RELATED-RELATED"/>
    <property type="match status" value="1"/>
</dbReference>
<dbReference type="EMBL" id="JBBPBN010000028">
    <property type="protein sequence ID" value="KAK9006927.1"/>
    <property type="molecule type" value="Genomic_DNA"/>
</dbReference>
<evidence type="ECO:0000256" key="1">
    <source>
        <dbReference type="SAM" id="SignalP"/>
    </source>
</evidence>
<organism evidence="2 3">
    <name type="scientific">Hibiscus sabdariffa</name>
    <name type="common">roselle</name>
    <dbReference type="NCBI Taxonomy" id="183260"/>
    <lineage>
        <taxon>Eukaryota</taxon>
        <taxon>Viridiplantae</taxon>
        <taxon>Streptophyta</taxon>
        <taxon>Embryophyta</taxon>
        <taxon>Tracheophyta</taxon>
        <taxon>Spermatophyta</taxon>
        <taxon>Magnoliopsida</taxon>
        <taxon>eudicotyledons</taxon>
        <taxon>Gunneridae</taxon>
        <taxon>Pentapetalae</taxon>
        <taxon>rosids</taxon>
        <taxon>malvids</taxon>
        <taxon>Malvales</taxon>
        <taxon>Malvaceae</taxon>
        <taxon>Malvoideae</taxon>
        <taxon>Hibiscus</taxon>
    </lineage>
</organism>
<evidence type="ECO:0000313" key="2">
    <source>
        <dbReference type="EMBL" id="KAK9006927.1"/>
    </source>
</evidence>
<feature type="chain" id="PRO_5045398378" evidence="1">
    <location>
        <begin position="19"/>
        <end position="270"/>
    </location>
</feature>
<protein>
    <submittedName>
        <fullName evidence="2">Uncharacterized protein</fullName>
    </submittedName>
</protein>
<accession>A0ABR2R1V6</accession>
<feature type="signal peptide" evidence="1">
    <location>
        <begin position="1"/>
        <end position="18"/>
    </location>
</feature>